<feature type="transmembrane region" description="Helical" evidence="2">
    <location>
        <begin position="393"/>
        <end position="414"/>
    </location>
</feature>
<dbReference type="EMBL" id="OBDO01000011">
    <property type="protein sequence ID" value="SNX98658.1"/>
    <property type="molecule type" value="Genomic_DNA"/>
</dbReference>
<dbReference type="InterPro" id="IPR001466">
    <property type="entry name" value="Beta-lactam-related"/>
</dbReference>
<sequence>MTTPVVRTPPAPARLGRLLLGAALAAVVVTSGVLPAAAARPGPPDAARLTAYLESALRDTRLPGVAAAVVRGDRTVFVGGVGRDGRGSTVTPHTRFFVGSLSKAFTAVAVLQLVQAGRVRLDAPVQAQLPGFTTSDAGAAARVTVRHLLNQTSGLADASFPQVADDDAEDLATRVADLRAAHLVDEPGARFRYSDLNYQVLGRLVEVVTGMPLGGHLREQVFGPLGMDRTVSVTTAADGARLDGLARGHVLLYGRALPRDELDGLLAGSGGVVTTAADMARWLAFQTSGRTSSGELLLRPDLLDLTHRPPAGGGSYAMGWQVTHRSGNGPARLEHTGVLSTSSAQQVLLPDTGDAFALLYNGNSAPADTAGVADGVAALLTGSEPSAVRDTRLTAGLLAAATLAVLVAGTRGLLRASRWAARRRARSGWGTAIRLVPTLIPAVLLLLLPGVLRAAIGRSFTVWQLTLAAPDVVVLLVATALAGLAVSAGRAGALIRARAGARSTPRASRGPREPGRSNAPGP</sequence>
<accession>A0A285EHQ4</accession>
<keyword evidence="2" id="KW-1133">Transmembrane helix</keyword>
<keyword evidence="2" id="KW-0472">Membrane</keyword>
<proteinExistence type="predicted"/>
<dbReference type="SUPFAM" id="SSF56601">
    <property type="entry name" value="beta-lactamase/transpeptidase-like"/>
    <property type="match status" value="1"/>
</dbReference>
<organism evidence="4 5">
    <name type="scientific">Geodermatophilus sabuli</name>
    <dbReference type="NCBI Taxonomy" id="1564158"/>
    <lineage>
        <taxon>Bacteria</taxon>
        <taxon>Bacillati</taxon>
        <taxon>Actinomycetota</taxon>
        <taxon>Actinomycetes</taxon>
        <taxon>Geodermatophilales</taxon>
        <taxon>Geodermatophilaceae</taxon>
        <taxon>Geodermatophilus</taxon>
    </lineage>
</organism>
<protein>
    <submittedName>
        <fullName evidence="4">CubicO group peptidase, beta-lactamase class C family</fullName>
    </submittedName>
</protein>
<dbReference type="OrthoDB" id="3174977at2"/>
<dbReference type="PANTHER" id="PTHR46825">
    <property type="entry name" value="D-ALANYL-D-ALANINE-CARBOXYPEPTIDASE/ENDOPEPTIDASE AMPH"/>
    <property type="match status" value="1"/>
</dbReference>
<gene>
    <name evidence="4" type="ORF">SAMN06893097_111174</name>
</gene>
<reference evidence="4 5" key="1">
    <citation type="submission" date="2017-09" db="EMBL/GenBank/DDBJ databases">
        <authorList>
            <person name="Ehlers B."/>
            <person name="Leendertz F.H."/>
        </authorList>
    </citation>
    <scope>NUCLEOTIDE SEQUENCE [LARGE SCALE GENOMIC DNA]</scope>
    <source>
        <strain evidence="4 5">DSM 46844</strain>
    </source>
</reference>
<name>A0A285EHQ4_9ACTN</name>
<feature type="region of interest" description="Disordered" evidence="1">
    <location>
        <begin position="500"/>
        <end position="522"/>
    </location>
</feature>
<evidence type="ECO:0000256" key="2">
    <source>
        <dbReference type="SAM" id="Phobius"/>
    </source>
</evidence>
<dbReference type="PANTHER" id="PTHR46825:SF9">
    <property type="entry name" value="BETA-LACTAMASE-RELATED DOMAIN-CONTAINING PROTEIN"/>
    <property type="match status" value="1"/>
</dbReference>
<dbReference type="InterPro" id="IPR012338">
    <property type="entry name" value="Beta-lactam/transpept-like"/>
</dbReference>
<evidence type="ECO:0000259" key="3">
    <source>
        <dbReference type="Pfam" id="PF00144"/>
    </source>
</evidence>
<feature type="transmembrane region" description="Helical" evidence="2">
    <location>
        <begin position="462"/>
        <end position="486"/>
    </location>
</feature>
<evidence type="ECO:0000313" key="4">
    <source>
        <dbReference type="EMBL" id="SNX98658.1"/>
    </source>
</evidence>
<feature type="domain" description="Beta-lactamase-related" evidence="3">
    <location>
        <begin position="53"/>
        <end position="373"/>
    </location>
</feature>
<evidence type="ECO:0000313" key="5">
    <source>
        <dbReference type="Proteomes" id="UP000219514"/>
    </source>
</evidence>
<keyword evidence="5" id="KW-1185">Reference proteome</keyword>
<dbReference type="InterPro" id="IPR050491">
    <property type="entry name" value="AmpC-like"/>
</dbReference>
<dbReference type="Gene3D" id="3.40.710.10">
    <property type="entry name" value="DD-peptidase/beta-lactamase superfamily"/>
    <property type="match status" value="1"/>
</dbReference>
<evidence type="ECO:0000256" key="1">
    <source>
        <dbReference type="SAM" id="MobiDB-lite"/>
    </source>
</evidence>
<feature type="transmembrane region" description="Helical" evidence="2">
    <location>
        <begin position="435"/>
        <end position="456"/>
    </location>
</feature>
<dbReference type="RefSeq" id="WP_097208576.1">
    <property type="nucleotide sequence ID" value="NZ_JACHXB010000002.1"/>
</dbReference>
<dbReference type="Pfam" id="PF00144">
    <property type="entry name" value="Beta-lactamase"/>
    <property type="match status" value="1"/>
</dbReference>
<keyword evidence="2" id="KW-0812">Transmembrane</keyword>
<dbReference type="AlphaFoldDB" id="A0A285EHQ4"/>
<dbReference type="Proteomes" id="UP000219514">
    <property type="component" value="Unassembled WGS sequence"/>
</dbReference>